<evidence type="ECO:0000256" key="1">
    <source>
        <dbReference type="SAM" id="MobiDB-lite"/>
    </source>
</evidence>
<reference evidence="2 3" key="1">
    <citation type="submission" date="2021-06" db="EMBL/GenBank/DDBJ databases">
        <authorList>
            <person name="Palmer J.M."/>
        </authorList>
    </citation>
    <scope>NUCLEOTIDE SEQUENCE [LARGE SCALE GENOMIC DNA]</scope>
    <source>
        <strain evidence="2 3">CL_MEX2019</strain>
        <tissue evidence="2">Muscle</tissue>
    </source>
</reference>
<dbReference type="EMBL" id="JAHUTJ010017157">
    <property type="protein sequence ID" value="MED6270542.1"/>
    <property type="molecule type" value="Genomic_DNA"/>
</dbReference>
<comment type="caution">
    <text evidence="2">The sequence shown here is derived from an EMBL/GenBank/DDBJ whole genome shotgun (WGS) entry which is preliminary data.</text>
</comment>
<dbReference type="Proteomes" id="UP001352852">
    <property type="component" value="Unassembled WGS sequence"/>
</dbReference>
<keyword evidence="3" id="KW-1185">Reference proteome</keyword>
<protein>
    <submittedName>
        <fullName evidence="2">Uncharacterized protein</fullName>
    </submittedName>
</protein>
<evidence type="ECO:0000313" key="3">
    <source>
        <dbReference type="Proteomes" id="UP001352852"/>
    </source>
</evidence>
<feature type="region of interest" description="Disordered" evidence="1">
    <location>
        <begin position="55"/>
        <end position="88"/>
    </location>
</feature>
<sequence length="145" mass="16278">QMEVVSVTFDLSHWCSADLSRTAAHHPLHLLVRRRLPERSGSSCLEARRTIPAKTFHPRRHRPAARPAPPLPPHSTCSRPIRGGGGTTRIRTSLITRSSRLRWRWSPPTPEALSQRLASSDGPSNILRLTWTLCHCAATGKRTWT</sequence>
<feature type="non-terminal residue" evidence="2">
    <location>
        <position position="1"/>
    </location>
</feature>
<gene>
    <name evidence="2" type="ORF">CHARACLAT_011438</name>
</gene>
<accession>A0ABU7D5X4</accession>
<name>A0ABU7D5X4_9TELE</name>
<feature type="non-terminal residue" evidence="2">
    <location>
        <position position="145"/>
    </location>
</feature>
<proteinExistence type="predicted"/>
<organism evidence="2 3">
    <name type="scientific">Characodon lateralis</name>
    <dbReference type="NCBI Taxonomy" id="208331"/>
    <lineage>
        <taxon>Eukaryota</taxon>
        <taxon>Metazoa</taxon>
        <taxon>Chordata</taxon>
        <taxon>Craniata</taxon>
        <taxon>Vertebrata</taxon>
        <taxon>Euteleostomi</taxon>
        <taxon>Actinopterygii</taxon>
        <taxon>Neopterygii</taxon>
        <taxon>Teleostei</taxon>
        <taxon>Neoteleostei</taxon>
        <taxon>Acanthomorphata</taxon>
        <taxon>Ovalentaria</taxon>
        <taxon>Atherinomorphae</taxon>
        <taxon>Cyprinodontiformes</taxon>
        <taxon>Goodeidae</taxon>
        <taxon>Characodon</taxon>
    </lineage>
</organism>
<evidence type="ECO:0000313" key="2">
    <source>
        <dbReference type="EMBL" id="MED6270542.1"/>
    </source>
</evidence>